<evidence type="ECO:0000313" key="3">
    <source>
        <dbReference type="EMBL" id="SDF14798.1"/>
    </source>
</evidence>
<gene>
    <name evidence="3" type="ORF">SAMN04488067_102134</name>
</gene>
<dbReference type="EMBL" id="FNBO01000002">
    <property type="protein sequence ID" value="SDF14798.1"/>
    <property type="molecule type" value="Genomic_DNA"/>
</dbReference>
<evidence type="ECO:0000313" key="4">
    <source>
        <dbReference type="Proteomes" id="UP000324020"/>
    </source>
</evidence>
<evidence type="ECO:0000259" key="1">
    <source>
        <dbReference type="Pfam" id="PF19134"/>
    </source>
</evidence>
<protein>
    <submittedName>
        <fullName evidence="3">Uncharacterized protein</fullName>
    </submittedName>
</protein>
<dbReference type="Gene3D" id="3.90.820.10">
    <property type="entry name" value="Structural Genomics, Unknown Function 30-nov-00 1gh9 Mol_id"/>
    <property type="match status" value="1"/>
</dbReference>
<dbReference type="Proteomes" id="UP000324020">
    <property type="component" value="Unassembled WGS sequence"/>
</dbReference>
<dbReference type="InterPro" id="IPR053849">
    <property type="entry name" value="DUF5817_C"/>
</dbReference>
<dbReference type="OrthoDB" id="142616at2157"/>
<dbReference type="RefSeq" id="WP_149797667.1">
    <property type="nucleotide sequence ID" value="NZ_FNBO01000002.1"/>
</dbReference>
<dbReference type="Pfam" id="PF19134">
    <property type="entry name" value="DUF5817"/>
    <property type="match status" value="1"/>
</dbReference>
<organism evidence="3 4">
    <name type="scientific">Halorubrum xinjiangense</name>
    <dbReference type="NCBI Taxonomy" id="261291"/>
    <lineage>
        <taxon>Archaea</taxon>
        <taxon>Methanobacteriati</taxon>
        <taxon>Methanobacteriota</taxon>
        <taxon>Stenosarchaea group</taxon>
        <taxon>Halobacteria</taxon>
        <taxon>Halobacteriales</taxon>
        <taxon>Haloferacaceae</taxon>
        <taxon>Halorubrum</taxon>
    </lineage>
</organism>
<dbReference type="AlphaFoldDB" id="A0A1G7IQG2"/>
<sequence>MYAVVGCNECANMWLVTDPETSETAKCSRCGKTHRTAKLKRFFESEDRAAAREARSALLAKKRGDSASFAEVDHVSELEAAVEDAGIDDREYLESAGIDADAVDEAASRAEGGGGGSRSRTEVVRDAVKGVDDPTESAVVERAAADGVPADAAREILTRLARRGEVTESNGRYRVL</sequence>
<dbReference type="InterPro" id="IPR043855">
    <property type="entry name" value="DUF5817"/>
</dbReference>
<feature type="domain" description="DUF5817" evidence="2">
    <location>
        <begin position="122"/>
        <end position="175"/>
    </location>
</feature>
<dbReference type="Pfam" id="PF22798">
    <property type="entry name" value="DUF5817_CT"/>
    <property type="match status" value="1"/>
</dbReference>
<keyword evidence="4" id="KW-1185">Reference proteome</keyword>
<accession>A0A1G7IQG2</accession>
<evidence type="ECO:0000259" key="2">
    <source>
        <dbReference type="Pfam" id="PF22798"/>
    </source>
</evidence>
<name>A0A1G7IQG2_9EURY</name>
<feature type="domain" description="DUF5817" evidence="1">
    <location>
        <begin position="2"/>
        <end position="60"/>
    </location>
</feature>
<proteinExistence type="predicted"/>
<reference evidence="3 4" key="1">
    <citation type="submission" date="2016-10" db="EMBL/GenBank/DDBJ databases">
        <authorList>
            <person name="Varghese N."/>
            <person name="Submissions S."/>
        </authorList>
    </citation>
    <scope>NUCLEOTIDE SEQUENCE [LARGE SCALE GENOMIC DNA]</scope>
    <source>
        <strain evidence="3 4">CGMCC 1.3527</strain>
    </source>
</reference>